<evidence type="ECO:0000313" key="1">
    <source>
        <dbReference type="EMBL" id="BDR52221.1"/>
    </source>
</evidence>
<reference evidence="1 2" key="1">
    <citation type="journal article" date="2023" name="Microbiol. Spectr.">
        <title>Symbiosis of Carpenter Bees with Uncharacterized Lactic Acid Bacteria Showing NAD Auxotrophy.</title>
        <authorList>
            <person name="Kawasaki S."/>
            <person name="Ozawa K."/>
            <person name="Mori T."/>
            <person name="Yamamoto A."/>
            <person name="Ito M."/>
            <person name="Ohkuma M."/>
            <person name="Sakamoto M."/>
            <person name="Matsutani M."/>
        </authorList>
    </citation>
    <scope>NUCLEOTIDE SEQUENCE [LARGE SCALE GENOMIC DNA]</scope>
    <source>
        <strain evidence="1 2">Kim37-2</strain>
    </source>
</reference>
<sequence>MRFASVPKRYLGLLLELVAAAMGTFLCDESAALAALERGALYILAIPSYKPITYFVKTLNL</sequence>
<gene>
    <name evidence="1" type="ORF">KIM372_01280</name>
</gene>
<dbReference type="Proteomes" id="UP001321766">
    <property type="component" value="Chromosome"/>
</dbReference>
<dbReference type="EMBL" id="AP026798">
    <property type="protein sequence ID" value="BDR52221.1"/>
    <property type="molecule type" value="Genomic_DNA"/>
</dbReference>
<accession>A0ABM8B5T0</accession>
<name>A0ABM8B5T0_9BIFI</name>
<proteinExistence type="predicted"/>
<protein>
    <submittedName>
        <fullName evidence="1">Uncharacterized protein</fullName>
    </submittedName>
</protein>
<evidence type="ECO:0000313" key="2">
    <source>
        <dbReference type="Proteomes" id="UP001321766"/>
    </source>
</evidence>
<organism evidence="1 2">
    <name type="scientific">Bombiscardovia nodaiensis</name>
    <dbReference type="NCBI Taxonomy" id="2932181"/>
    <lineage>
        <taxon>Bacteria</taxon>
        <taxon>Bacillati</taxon>
        <taxon>Actinomycetota</taxon>
        <taxon>Actinomycetes</taxon>
        <taxon>Bifidobacteriales</taxon>
        <taxon>Bifidobacteriaceae</taxon>
        <taxon>Bombiscardovia</taxon>
    </lineage>
</organism>
<keyword evidence="2" id="KW-1185">Reference proteome</keyword>